<dbReference type="InterPro" id="IPR029041">
    <property type="entry name" value="FAD-linked_oxidoreductase-like"/>
</dbReference>
<keyword evidence="3" id="KW-1185">Reference proteome</keyword>
<comment type="caution">
    <text evidence="2">The sequence shown here is derived from an EMBL/GenBank/DDBJ whole genome shotgun (WGS) entry which is preliminary data.</text>
</comment>
<gene>
    <name evidence="2" type="ORF">NJQ99_05835</name>
</gene>
<dbReference type="Proteomes" id="UP001055804">
    <property type="component" value="Unassembled WGS sequence"/>
</dbReference>
<proteinExistence type="predicted"/>
<organism evidence="2 3">
    <name type="scientific">Futiania mangrovi</name>
    <dbReference type="NCBI Taxonomy" id="2959716"/>
    <lineage>
        <taxon>Bacteria</taxon>
        <taxon>Pseudomonadati</taxon>
        <taxon>Pseudomonadota</taxon>
        <taxon>Alphaproteobacteria</taxon>
        <taxon>Futianiales</taxon>
        <taxon>Futianiaceae</taxon>
        <taxon>Futiania</taxon>
    </lineage>
</organism>
<dbReference type="RefSeq" id="WP_269331849.1">
    <property type="nucleotide sequence ID" value="NZ_JAMZFT010000001.1"/>
</dbReference>
<dbReference type="AlphaFoldDB" id="A0A9J6P8E1"/>
<dbReference type="EMBL" id="JAMZFT010000001">
    <property type="protein sequence ID" value="MCP1335924.1"/>
    <property type="molecule type" value="Genomic_DNA"/>
</dbReference>
<dbReference type="SUPFAM" id="SSF51730">
    <property type="entry name" value="FAD-linked oxidoreductase"/>
    <property type="match status" value="1"/>
</dbReference>
<evidence type="ECO:0000313" key="2">
    <source>
        <dbReference type="EMBL" id="MCP1335924.1"/>
    </source>
</evidence>
<reference evidence="2" key="1">
    <citation type="submission" date="2022-06" db="EMBL/GenBank/DDBJ databases">
        <title>Isolation and Genomics of Futiania mangrovii gen. nov., sp. nov., a Rare and Metabolically-versatile member in the Class Alphaproteobacteria.</title>
        <authorList>
            <person name="Liu L."/>
            <person name="Huang W.-C."/>
            <person name="Pan J."/>
            <person name="Li J."/>
            <person name="Huang Y."/>
            <person name="Du H."/>
            <person name="Liu Y."/>
            <person name="Li M."/>
        </authorList>
    </citation>
    <scope>NUCLEOTIDE SEQUENCE</scope>
    <source>
        <strain evidence="2">FT118</strain>
    </source>
</reference>
<accession>A0A9J6P8E1</accession>
<evidence type="ECO:0000313" key="3">
    <source>
        <dbReference type="Proteomes" id="UP001055804"/>
    </source>
</evidence>
<evidence type="ECO:0000256" key="1">
    <source>
        <dbReference type="ARBA" id="ARBA00023002"/>
    </source>
</evidence>
<name>A0A9J6P8E1_9PROT</name>
<dbReference type="Gene3D" id="3.20.20.220">
    <property type="match status" value="1"/>
</dbReference>
<keyword evidence="1" id="KW-0560">Oxidoreductase</keyword>
<protein>
    <submittedName>
        <fullName evidence="2">Methylenetetrahydrofolate reductase</fullName>
    </submittedName>
</protein>
<sequence>MTTPAVRALLQSFTIEVTPKQIGQVPDLRDLLPRGTTVYVAHIEGTPFAEMLGAARRLVREGFCPRPHIPARLLDSEDQLREWARAYAGEAGVSSALCIAGGIERPRGPFADSMAVLETGALSDAGIRTVAVAGHPEGNRDIGEEGIAAALAWKNAYAECTGDALSITTQFCFEAAPCIAWAERLRAGGNRLPIDLGVAGPAKLSTLIKYATMCGIGPSMRVLTRQARNMTKLMSVAGPDAFVGRIAEHVAETPASAIRRLHFFPLGGLRQTAEWIAGNRGGLHAQPLDNARGTRQVA</sequence>
<dbReference type="GO" id="GO:0016491">
    <property type="term" value="F:oxidoreductase activity"/>
    <property type="evidence" value="ECO:0007669"/>
    <property type="project" value="UniProtKB-KW"/>
</dbReference>